<accession>A0A3M0YZD5</accession>
<evidence type="ECO:0000313" key="1">
    <source>
        <dbReference type="EMBL" id="RMD77063.1"/>
    </source>
</evidence>
<dbReference type="EMBL" id="RFKV01000069">
    <property type="protein sequence ID" value="RMD77063.1"/>
    <property type="molecule type" value="Genomic_DNA"/>
</dbReference>
<gene>
    <name evidence="1" type="ORF">D6810_02110</name>
</gene>
<proteinExistence type="predicted"/>
<evidence type="ECO:0000313" key="2">
    <source>
        <dbReference type="Proteomes" id="UP000269410"/>
    </source>
</evidence>
<sequence length="133" mass="15499">SQISLRITPPSSQQLIQYQILDELYDSLKNNAKNFLMSYENFTLVKTGPNQKIKIYQDDMYLCCGKYVHYTLFERTDNHKFRLQEKVKSYIITLKGDSCLSLKFLEDKLNIGNVHSIKEALKDSIVNIAEKQV</sequence>
<reference evidence="1 2" key="1">
    <citation type="submission" date="2018-10" db="EMBL/GenBank/DDBJ databases">
        <title>Thermophilic Lithotrophy and Phototrophy in an Intertidal, Iron-rich, Geothermal Spring.</title>
        <authorList>
            <person name="Ward L.M."/>
            <person name="Idei A."/>
            <person name="Nakagawa M."/>
            <person name="Ueno Y."/>
            <person name="Fischer W."/>
            <person name="Mcglynn S.E."/>
        </authorList>
    </citation>
    <scope>NUCLEOTIDE SEQUENCE [LARGE SCALE GENOMIC DNA]</scope>
    <source>
        <strain evidence="1">J137</strain>
    </source>
</reference>
<feature type="non-terminal residue" evidence="1">
    <location>
        <position position="1"/>
    </location>
</feature>
<organism evidence="1 2">
    <name type="scientific">Candidatus Dojkabacteria bacterium</name>
    <dbReference type="NCBI Taxonomy" id="2099670"/>
    <lineage>
        <taxon>Bacteria</taxon>
        <taxon>Candidatus Dojkabacteria</taxon>
    </lineage>
</organism>
<protein>
    <submittedName>
        <fullName evidence="1">Uncharacterized protein</fullName>
    </submittedName>
</protein>
<name>A0A3M0YZD5_9BACT</name>
<dbReference type="AlphaFoldDB" id="A0A3M0YZD5"/>
<dbReference type="Proteomes" id="UP000269410">
    <property type="component" value="Unassembled WGS sequence"/>
</dbReference>
<comment type="caution">
    <text evidence="1">The sequence shown here is derived from an EMBL/GenBank/DDBJ whole genome shotgun (WGS) entry which is preliminary data.</text>
</comment>